<dbReference type="FunFam" id="1.10.760.10:FF:000011">
    <property type="entry name" value="Cytochrome c1, putative"/>
    <property type="match status" value="1"/>
</dbReference>
<protein>
    <recommendedName>
        <fullName evidence="2">Cytochrome c1</fullName>
    </recommendedName>
</protein>
<evidence type="ECO:0000256" key="8">
    <source>
        <dbReference type="ARBA" id="ARBA00023136"/>
    </source>
</evidence>
<dbReference type="GO" id="GO:0046872">
    <property type="term" value="F:metal ion binding"/>
    <property type="evidence" value="ECO:0007669"/>
    <property type="project" value="UniProtKB-KW"/>
</dbReference>
<dbReference type="GO" id="GO:0016020">
    <property type="term" value="C:membrane"/>
    <property type="evidence" value="ECO:0007669"/>
    <property type="project" value="UniProtKB-SubCell"/>
</dbReference>
<evidence type="ECO:0000256" key="4">
    <source>
        <dbReference type="ARBA" id="ARBA00022692"/>
    </source>
</evidence>
<feature type="binding site" description="covalent" evidence="9">
    <location>
        <position position="63"/>
    </location>
    <ligand>
        <name>heme c</name>
        <dbReference type="ChEBI" id="CHEBI:61717"/>
    </ligand>
</feature>
<dbReference type="Gene3D" id="1.10.760.10">
    <property type="entry name" value="Cytochrome c-like domain"/>
    <property type="match status" value="1"/>
</dbReference>
<evidence type="ECO:0000256" key="6">
    <source>
        <dbReference type="ARBA" id="ARBA00022989"/>
    </source>
</evidence>
<dbReference type="PRINTS" id="PR00603">
    <property type="entry name" value="CYTOCHROMEC1"/>
</dbReference>
<feature type="binding site" description="covalent" evidence="9">
    <location>
        <position position="189"/>
    </location>
    <ligand>
        <name>heme c</name>
        <dbReference type="ChEBI" id="CHEBI:61717"/>
    </ligand>
</feature>
<evidence type="ECO:0000256" key="7">
    <source>
        <dbReference type="ARBA" id="ARBA00023004"/>
    </source>
</evidence>
<dbReference type="GO" id="GO:0009055">
    <property type="term" value="F:electron transfer activity"/>
    <property type="evidence" value="ECO:0007669"/>
    <property type="project" value="InterPro"/>
</dbReference>
<dbReference type="InterPro" id="IPR002326">
    <property type="entry name" value="Cyt_c1"/>
</dbReference>
<comment type="caution">
    <text evidence="13">The sequence shown here is derived from an EMBL/GenBank/DDBJ whole genome shotgun (WGS) entry which is preliminary data.</text>
</comment>
<dbReference type="RefSeq" id="WP_069443304.1">
    <property type="nucleotide sequence ID" value="NZ_LPWE01000003.1"/>
</dbReference>
<dbReference type="Pfam" id="PF02167">
    <property type="entry name" value="Cytochrom_C1"/>
    <property type="match status" value="1"/>
</dbReference>
<keyword evidence="7 9" id="KW-0408">Iron</keyword>
<dbReference type="InterPro" id="IPR009056">
    <property type="entry name" value="Cyt_c-like_dom"/>
</dbReference>
<dbReference type="GO" id="GO:0020037">
    <property type="term" value="F:heme binding"/>
    <property type="evidence" value="ECO:0007669"/>
    <property type="project" value="InterPro"/>
</dbReference>
<evidence type="ECO:0000256" key="1">
    <source>
        <dbReference type="ARBA" id="ARBA00004370"/>
    </source>
</evidence>
<dbReference type="Proteomes" id="UP000094172">
    <property type="component" value="Unassembled WGS sequence"/>
</dbReference>
<organism evidence="13 14">
    <name type="scientific">Methyloceanibacter stevinii</name>
    <dbReference type="NCBI Taxonomy" id="1774970"/>
    <lineage>
        <taxon>Bacteria</taxon>
        <taxon>Pseudomonadati</taxon>
        <taxon>Pseudomonadota</taxon>
        <taxon>Alphaproteobacteria</taxon>
        <taxon>Hyphomicrobiales</taxon>
        <taxon>Hyphomicrobiaceae</taxon>
        <taxon>Methyloceanibacter</taxon>
    </lineage>
</organism>
<comment type="cofactor">
    <cofactor evidence="9">
        <name>heme c</name>
        <dbReference type="ChEBI" id="CHEBI:61717"/>
    </cofactor>
    <text evidence="9">Binds 1 heme c group covalently per subunit.</text>
</comment>
<name>A0A1E3VTT2_9HYPH</name>
<comment type="subcellular location">
    <subcellularLocation>
        <location evidence="1">Membrane</location>
    </subcellularLocation>
</comment>
<dbReference type="InterPro" id="IPR036909">
    <property type="entry name" value="Cyt_c-like_dom_sf"/>
</dbReference>
<keyword evidence="11" id="KW-0732">Signal</keyword>
<proteinExistence type="predicted"/>
<feature type="binding site" description="covalent" evidence="9">
    <location>
        <position position="66"/>
    </location>
    <ligand>
        <name>heme c</name>
        <dbReference type="ChEBI" id="CHEBI:61717"/>
    </ligand>
</feature>
<dbReference type="SUPFAM" id="SSF46626">
    <property type="entry name" value="Cytochrome c"/>
    <property type="match status" value="1"/>
</dbReference>
<keyword evidence="8 10" id="KW-0472">Membrane</keyword>
<feature type="chain" id="PRO_5009138755" description="Cytochrome c1" evidence="11">
    <location>
        <begin position="25"/>
        <end position="278"/>
    </location>
</feature>
<keyword evidence="3 9" id="KW-0349">Heme</keyword>
<evidence type="ECO:0000256" key="10">
    <source>
        <dbReference type="SAM" id="Phobius"/>
    </source>
</evidence>
<keyword evidence="14" id="KW-1185">Reference proteome</keyword>
<accession>A0A1E3VTT2</accession>
<sequence>MRNVMKLFAAIAVLAIALPGITHAADDGHGTAIEAQEWSFGPPFGHFDRAQLQRGYKVYQFVCANCHSMDLLSYRNLGQPGGPQFSEAAVKALAAQAQISDGPNDKGEMFLRPAKPSDRFKAPYANEQAARNANGGALPPDLSVIAKARPGGPDYLYALMTGYEDAPHDMKMSKGMHYNAAFPGHQIAMPSPLSDGVVEYTDGTEPTVKNYAKDVSAFLMWAAEPTLEQRYKTGARIMIFLIVFAVIMFLAKRVVWAPIHRRDHAAQHAAKTAAKTDT</sequence>
<evidence type="ECO:0000313" key="14">
    <source>
        <dbReference type="Proteomes" id="UP000094172"/>
    </source>
</evidence>
<evidence type="ECO:0000313" key="13">
    <source>
        <dbReference type="EMBL" id="ODR96960.1"/>
    </source>
</evidence>
<evidence type="ECO:0000256" key="11">
    <source>
        <dbReference type="SAM" id="SignalP"/>
    </source>
</evidence>
<evidence type="ECO:0000256" key="9">
    <source>
        <dbReference type="PIRSR" id="PIRSR602326-1"/>
    </source>
</evidence>
<dbReference type="PANTHER" id="PTHR10266:SF3">
    <property type="entry name" value="CYTOCHROME C1, HEME PROTEIN, MITOCHONDRIAL"/>
    <property type="match status" value="1"/>
</dbReference>
<evidence type="ECO:0000256" key="2">
    <source>
        <dbReference type="ARBA" id="ARBA00016165"/>
    </source>
</evidence>
<dbReference type="Gene3D" id="1.20.5.100">
    <property type="entry name" value="Cytochrome c1, transmembrane anchor, C-terminal"/>
    <property type="match status" value="1"/>
</dbReference>
<evidence type="ECO:0000256" key="3">
    <source>
        <dbReference type="ARBA" id="ARBA00022617"/>
    </source>
</evidence>
<feature type="binding site" description="covalent" evidence="9">
    <location>
        <position position="67"/>
    </location>
    <ligand>
        <name>heme c</name>
        <dbReference type="ChEBI" id="CHEBI:61717"/>
    </ligand>
</feature>
<evidence type="ECO:0000256" key="5">
    <source>
        <dbReference type="ARBA" id="ARBA00022723"/>
    </source>
</evidence>
<dbReference type="AlphaFoldDB" id="A0A1E3VTT2"/>
<gene>
    <name evidence="13" type="ORF">AUC70_13670</name>
</gene>
<keyword evidence="6 10" id="KW-1133">Transmembrane helix</keyword>
<dbReference type="PANTHER" id="PTHR10266">
    <property type="entry name" value="CYTOCHROME C1"/>
    <property type="match status" value="1"/>
</dbReference>
<dbReference type="EMBL" id="LPWE01000003">
    <property type="protein sequence ID" value="ODR96960.1"/>
    <property type="molecule type" value="Genomic_DNA"/>
</dbReference>
<evidence type="ECO:0000259" key="12">
    <source>
        <dbReference type="PROSITE" id="PS51007"/>
    </source>
</evidence>
<dbReference type="PROSITE" id="PS51007">
    <property type="entry name" value="CYTC"/>
    <property type="match status" value="1"/>
</dbReference>
<dbReference type="STRING" id="1774970.AUC70_13670"/>
<feature type="signal peptide" evidence="11">
    <location>
        <begin position="1"/>
        <end position="24"/>
    </location>
</feature>
<feature type="transmembrane region" description="Helical" evidence="10">
    <location>
        <begin position="233"/>
        <end position="251"/>
    </location>
</feature>
<keyword evidence="5 9" id="KW-0479">Metal-binding</keyword>
<reference evidence="13 14" key="1">
    <citation type="journal article" date="2016" name="Environ. Microbiol.">
        <title>New Methyloceanibacter diversity from North Sea sediments includes methanotroph containing solely the soluble methane monooxygenase.</title>
        <authorList>
            <person name="Vekeman B."/>
            <person name="Kerckhof F.M."/>
            <person name="Cremers G."/>
            <person name="de Vos P."/>
            <person name="Vandamme P."/>
            <person name="Boon N."/>
            <person name="Op den Camp H.J."/>
            <person name="Heylen K."/>
        </authorList>
    </citation>
    <scope>NUCLEOTIDE SEQUENCE [LARGE SCALE GENOMIC DNA]</scope>
    <source>
        <strain evidence="13 14">R-67176</strain>
    </source>
</reference>
<keyword evidence="4 10" id="KW-0812">Transmembrane</keyword>
<feature type="domain" description="Cytochrome c" evidence="12">
    <location>
        <begin position="50"/>
        <end position="205"/>
    </location>
</feature>